<dbReference type="GO" id="GO:0007021">
    <property type="term" value="P:tubulin complex assembly"/>
    <property type="evidence" value="ECO:0007669"/>
    <property type="project" value="InterPro"/>
</dbReference>
<dbReference type="InterPro" id="IPR016024">
    <property type="entry name" value="ARM-type_fold"/>
</dbReference>
<dbReference type="GO" id="GO:0000226">
    <property type="term" value="P:microtubule cytoskeleton organization"/>
    <property type="evidence" value="ECO:0007669"/>
    <property type="project" value="TreeGrafter"/>
</dbReference>
<dbReference type="GO" id="GO:0007023">
    <property type="term" value="P:post-chaperonin tubulin folding pathway"/>
    <property type="evidence" value="ECO:0007669"/>
    <property type="project" value="InterPro"/>
</dbReference>
<evidence type="ECO:0000313" key="4">
    <source>
        <dbReference type="EMBL" id="VVT45198.1"/>
    </source>
</evidence>
<feature type="coiled-coil region" evidence="1">
    <location>
        <begin position="1046"/>
        <end position="1073"/>
    </location>
</feature>
<keyword evidence="5" id="KW-1185">Reference proteome</keyword>
<dbReference type="InterPro" id="IPR011989">
    <property type="entry name" value="ARM-like"/>
</dbReference>
<dbReference type="GO" id="GO:0005096">
    <property type="term" value="F:GTPase activator activity"/>
    <property type="evidence" value="ECO:0007669"/>
    <property type="project" value="InterPro"/>
</dbReference>
<dbReference type="InterPro" id="IPR033162">
    <property type="entry name" value="TBCD"/>
</dbReference>
<dbReference type="InterPro" id="IPR058033">
    <property type="entry name" value="ARM_TBCD_2nd"/>
</dbReference>
<sequence>MSVKESSKLFDTIASFQESSPPDAFQLDKVLLDLDAFQETPQLLDSRLPGSVERLAREYDCVATGDRSWAAHLLYALAKTRGAKVIARFFPSDVKYLLKILKALETTQNTWQDRYVLLLWLAVTILAPFPLTSFGQETAQRVMDVANKYLGSPGKERDAAALVAARFLARPDAGPWLEAFAKSWESATDYSTRLLGTLATAARLFKLLDPHTVYNLFCKSGLTLLLDTDPPKDLAGGTVYERVVVKCLSRIGVALISIDDDGESPAELLDRLVEALFMRLSNPNVLVRHAAAKSIAVISTALPQDLQPDMVIAALDYFVIPQTEAQMDAVDTAAWHGHLLLLAELVRRRIEVPDWPRVQEVVEFSLRFTQLRLTRVEGAGVRDAACFVAWSLFRSQQFVPQAQNLAGCLVYAACTDSEIGIRRAASAALQEGVGRLAAGAIVGGLEVVQTVDFFALASVERAYLEVLPKAYDLGYPQLLDYLLEHGIASHAIHLRRLAARAIAILAKTYASGRLEETVQKLLAQAPSPSRYPARFHGVYYALAELCASGCLTDAQWDRTASLSLAVLGRDNFVSAPETAEAFVHLAWAQALAGRTPFSPHTLDMLLCSLATSVPAAQVEIPETSQEWSVIARAMKGGAPQEWTEAAREELEAARVSAGAGSRTVVPLNTVLVLGWTVPLSDATFNVLYEAATRARVFEARRVAIKSLSNSLFSQHNKAPDATDATDATDFTDASNTADAPDARVVRLLLMGMTDFTRRPGQGDVGWTLRRDSLAACAQLCKESLLTAVQRRAYVLGLLRLAGEVRADLRLTAMLRLAQTELGNAPVFEAAASLVPEFTRDEQVYEYYTAHATELVVALEAYDEQPGQNKSPRFAVCAFLKGLVCAAGAQYAAADTLASSFSAFAAILRLRPRLWESVIFPLLGAPTASGTTVRVDERVVLAALRVFARAVDANLPGLPAPLLYRVAIAGTSARSGAHAGDSSAAGITEIAGMSPVRAPFVATVLAGAARGGDARGLRGLLDVCGGAASGGVRQSVGDLLYEVVSEIMDENEEEDEVEDENEDENEVLEKELDQDWKKQINEEMLESLGEIDWTLEPSIVKSKLQSMYSILPLSCP</sequence>
<dbReference type="Pfam" id="PF23579">
    <property type="entry name" value="ARM_TBCD"/>
    <property type="match status" value="1"/>
</dbReference>
<dbReference type="RefSeq" id="XP_031851284.1">
    <property type="nucleotide sequence ID" value="XM_031995393.1"/>
</dbReference>
<dbReference type="Gene3D" id="1.25.10.10">
    <property type="entry name" value="Leucine-rich Repeat Variant"/>
    <property type="match status" value="1"/>
</dbReference>
<dbReference type="Proteomes" id="UP000398389">
    <property type="component" value="Unassembled WGS sequence"/>
</dbReference>
<feature type="compositionally biased region" description="Low complexity" evidence="2">
    <location>
        <begin position="721"/>
        <end position="735"/>
    </location>
</feature>
<dbReference type="PANTHER" id="PTHR12658">
    <property type="entry name" value="BETA-TUBULIN COFACTOR D"/>
    <property type="match status" value="1"/>
</dbReference>
<reference evidence="4 5" key="1">
    <citation type="submission" date="2019-09" db="EMBL/GenBank/DDBJ databases">
        <authorList>
            <person name="Brejova B."/>
        </authorList>
    </citation>
    <scope>NUCLEOTIDE SEQUENCE [LARGE SCALE GENOMIC DNA]</scope>
</reference>
<evidence type="ECO:0000313" key="5">
    <source>
        <dbReference type="Proteomes" id="UP000398389"/>
    </source>
</evidence>
<dbReference type="Pfam" id="PF25767">
    <property type="entry name" value="ARM_TBCD_2nd"/>
    <property type="match status" value="1"/>
</dbReference>
<keyword evidence="1" id="KW-0175">Coiled coil</keyword>
<gene>
    <name evidence="4" type="ORF">SAPINGB_P000670</name>
</gene>
<dbReference type="AlphaFoldDB" id="A0A5E8B1Q3"/>
<dbReference type="SUPFAM" id="SSF48371">
    <property type="entry name" value="ARM repeat"/>
    <property type="match status" value="2"/>
</dbReference>
<dbReference type="GO" id="GO:0048487">
    <property type="term" value="F:beta-tubulin binding"/>
    <property type="evidence" value="ECO:0007669"/>
    <property type="project" value="InterPro"/>
</dbReference>
<name>A0A5E8B1Q3_9ASCO</name>
<evidence type="ECO:0000256" key="1">
    <source>
        <dbReference type="SAM" id="Coils"/>
    </source>
</evidence>
<evidence type="ECO:0000256" key="2">
    <source>
        <dbReference type="SAM" id="MobiDB-lite"/>
    </source>
</evidence>
<feature type="region of interest" description="Disordered" evidence="2">
    <location>
        <begin position="714"/>
        <end position="735"/>
    </location>
</feature>
<protein>
    <recommendedName>
        <fullName evidence="3">Tubulin-folding cofactor D ARM repeats domain-containing protein</fullName>
    </recommendedName>
</protein>
<proteinExistence type="predicted"/>
<feature type="domain" description="Tubulin-folding cofactor D ARM repeats" evidence="3">
    <location>
        <begin position="264"/>
        <end position="436"/>
    </location>
</feature>
<dbReference type="GeneID" id="43579493"/>
<dbReference type="PANTHER" id="PTHR12658:SF0">
    <property type="entry name" value="TUBULIN-SPECIFIC CHAPERONE D"/>
    <property type="match status" value="1"/>
</dbReference>
<accession>A0A5E8B1Q3</accession>
<dbReference type="EMBL" id="CABVLU010000001">
    <property type="protein sequence ID" value="VVT45198.1"/>
    <property type="molecule type" value="Genomic_DNA"/>
</dbReference>
<organism evidence="4 5">
    <name type="scientific">Magnusiomyces paraingens</name>
    <dbReference type="NCBI Taxonomy" id="2606893"/>
    <lineage>
        <taxon>Eukaryota</taxon>
        <taxon>Fungi</taxon>
        <taxon>Dikarya</taxon>
        <taxon>Ascomycota</taxon>
        <taxon>Saccharomycotina</taxon>
        <taxon>Dipodascomycetes</taxon>
        <taxon>Dipodascales</taxon>
        <taxon>Dipodascaceae</taxon>
        <taxon>Magnusiomyces</taxon>
    </lineage>
</organism>
<evidence type="ECO:0000259" key="3">
    <source>
        <dbReference type="Pfam" id="PF25767"/>
    </source>
</evidence>
<dbReference type="OrthoDB" id="10253476at2759"/>